<keyword evidence="2" id="KW-1133">Transmembrane helix</keyword>
<reference evidence="3 4" key="1">
    <citation type="submission" date="2018-01" db="EMBL/GenBank/DDBJ databases">
        <title>Comparative genomics of Mycobacterium mucogenicum and Mycobacterium neoaurum clade members emphasizing tRNA and non-coding RNA.</title>
        <authorList>
            <person name="Behra P.R.K."/>
            <person name="Pettersson B.M.F."/>
            <person name="Das S."/>
            <person name="Dasgupta S."/>
            <person name="Kirsebom L.A."/>
        </authorList>
    </citation>
    <scope>NUCLEOTIDE SEQUENCE [LARGE SCALE GENOMIC DNA]</scope>
    <source>
        <strain evidence="3 4">DSM 45104</strain>
    </source>
</reference>
<evidence type="ECO:0000256" key="2">
    <source>
        <dbReference type="SAM" id="Phobius"/>
    </source>
</evidence>
<dbReference type="Proteomes" id="UP000309984">
    <property type="component" value="Unassembled WGS sequence"/>
</dbReference>
<accession>A0A7I7ZV71</accession>
<keyword evidence="2" id="KW-0472">Membrane</keyword>
<proteinExistence type="predicted"/>
<evidence type="ECO:0000256" key="1">
    <source>
        <dbReference type="SAM" id="MobiDB-lite"/>
    </source>
</evidence>
<feature type="transmembrane region" description="Helical" evidence="2">
    <location>
        <begin position="171"/>
        <end position="189"/>
    </location>
</feature>
<name>A0A7I7ZV71_9MYCO</name>
<evidence type="ECO:0000313" key="3">
    <source>
        <dbReference type="EMBL" id="TLH58432.1"/>
    </source>
</evidence>
<evidence type="ECO:0000313" key="4">
    <source>
        <dbReference type="Proteomes" id="UP000309984"/>
    </source>
</evidence>
<protein>
    <submittedName>
        <fullName evidence="3">Uncharacterized protein</fullName>
    </submittedName>
</protein>
<dbReference type="EMBL" id="POTM01000067">
    <property type="protein sequence ID" value="TLH58432.1"/>
    <property type="molecule type" value="Genomic_DNA"/>
</dbReference>
<keyword evidence="2" id="KW-0812">Transmembrane</keyword>
<organism evidence="3 4">
    <name type="scientific">Mycolicibacterium phocaicum</name>
    <dbReference type="NCBI Taxonomy" id="319706"/>
    <lineage>
        <taxon>Bacteria</taxon>
        <taxon>Bacillati</taxon>
        <taxon>Actinomycetota</taxon>
        <taxon>Actinomycetes</taxon>
        <taxon>Mycobacteriales</taxon>
        <taxon>Mycobacteriaceae</taxon>
        <taxon>Mycolicibacterium</taxon>
    </lineage>
</organism>
<dbReference type="RefSeq" id="WP_138251303.1">
    <property type="nucleotide sequence ID" value="NZ_AP022616.1"/>
</dbReference>
<gene>
    <name evidence="3" type="ORF">C1S79_27615</name>
</gene>
<sequence length="215" mass="22106">MTYPQGPYGQGFPGQPGYPEQPGYPQGYPAQPVYQQGYPQPGGYPGGFPGGYPPVPSAPPSGGTAVSAAVLSILGALANGGMGLSGLSSIARVRSESAAAFPGGTYALAVMFCLSGVVAALLLLAGATMLLMRKMPGRWLIVAGCVLVMAGTVISYGLHNAISEYEGGPRFGVPALAFPILTLVLTLRPSTVAWLQAKRTPVAPQYFPPYPPHQG</sequence>
<keyword evidence="4" id="KW-1185">Reference proteome</keyword>
<comment type="caution">
    <text evidence="3">The sequence shown here is derived from an EMBL/GenBank/DDBJ whole genome shotgun (WGS) entry which is preliminary data.</text>
</comment>
<dbReference type="AlphaFoldDB" id="A0A7I7ZV71"/>
<feature type="transmembrane region" description="Helical" evidence="2">
    <location>
        <begin position="106"/>
        <end position="132"/>
    </location>
</feature>
<feature type="region of interest" description="Disordered" evidence="1">
    <location>
        <begin position="1"/>
        <end position="32"/>
    </location>
</feature>
<feature type="transmembrane region" description="Helical" evidence="2">
    <location>
        <begin position="139"/>
        <end position="159"/>
    </location>
</feature>
<feature type="compositionally biased region" description="Low complexity" evidence="1">
    <location>
        <begin position="15"/>
        <end position="32"/>
    </location>
</feature>
<feature type="transmembrane region" description="Helical" evidence="2">
    <location>
        <begin position="65"/>
        <end position="86"/>
    </location>
</feature>